<reference evidence="1 2" key="1">
    <citation type="submission" date="2020-07" db="EMBL/GenBank/DDBJ databases">
        <title>Sequencing the genomes of 1000 actinobacteria strains.</title>
        <authorList>
            <person name="Klenk H.-P."/>
        </authorList>
    </citation>
    <scope>NUCLEOTIDE SEQUENCE [LARGE SCALE GENOMIC DNA]</scope>
    <source>
        <strain evidence="1 2">DSM 29531</strain>
    </source>
</reference>
<name>A0A853D7N5_9MICO</name>
<dbReference type="AlphaFoldDB" id="A0A853D7N5"/>
<keyword evidence="2" id="KW-1185">Reference proteome</keyword>
<dbReference type="Proteomes" id="UP000571817">
    <property type="component" value="Unassembled WGS sequence"/>
</dbReference>
<comment type="caution">
    <text evidence="1">The sequence shown here is derived from an EMBL/GenBank/DDBJ whole genome shotgun (WGS) entry which is preliminary data.</text>
</comment>
<organism evidence="1 2">
    <name type="scientific">Allobranchiibius huperziae</name>
    <dbReference type="NCBI Taxonomy" id="1874116"/>
    <lineage>
        <taxon>Bacteria</taxon>
        <taxon>Bacillati</taxon>
        <taxon>Actinomycetota</taxon>
        <taxon>Actinomycetes</taxon>
        <taxon>Micrococcales</taxon>
        <taxon>Dermacoccaceae</taxon>
        <taxon>Allobranchiibius</taxon>
    </lineage>
</organism>
<accession>A0A853D7N5</accession>
<protein>
    <submittedName>
        <fullName evidence="1">Uncharacterized protein</fullName>
    </submittedName>
</protein>
<sequence>MGAVGLNGATAKAKDPSERLRLSTLGWARWTPIQIAAAGVHTLGGLGLIAGNRSRVAHDSGAQANTVVKTVLTVAAMGATGYSGYLGTKIGNHAHEGGAGATEPSSSASKELTSAQKQLAIVQWVIPALTGVLVVLGAQQGEQQRGLRGLLDV</sequence>
<proteinExistence type="predicted"/>
<evidence type="ECO:0000313" key="1">
    <source>
        <dbReference type="EMBL" id="NYJ73162.1"/>
    </source>
</evidence>
<dbReference type="RefSeq" id="WP_246305868.1">
    <property type="nucleotide sequence ID" value="NZ_JACCFW010000001.1"/>
</dbReference>
<gene>
    <name evidence="1" type="ORF">HNR15_000125</name>
</gene>
<dbReference type="EMBL" id="JACCFW010000001">
    <property type="protein sequence ID" value="NYJ73162.1"/>
    <property type="molecule type" value="Genomic_DNA"/>
</dbReference>
<evidence type="ECO:0000313" key="2">
    <source>
        <dbReference type="Proteomes" id="UP000571817"/>
    </source>
</evidence>